<proteinExistence type="predicted"/>
<evidence type="ECO:0000256" key="1">
    <source>
        <dbReference type="SAM" id="Phobius"/>
    </source>
</evidence>
<dbReference type="EMBL" id="CP097966">
    <property type="protein sequence ID" value="URQ63321.1"/>
    <property type="molecule type" value="Genomic_DNA"/>
</dbReference>
<reference evidence="2" key="1">
    <citation type="submission" date="2022-05" db="EMBL/GenBank/DDBJ databases">
        <title>Single-amplified genomics reveal most streamlined microbe among free-living bacteria.</title>
        <authorList>
            <person name="Roda-Garcia J."/>
            <person name="Haro-Moreno J.M."/>
            <person name="Rodriguez-Valera F."/>
            <person name="Almagro-Moreno S."/>
            <person name="Lopez-Perez M."/>
        </authorList>
    </citation>
    <scope>NUCLEOTIDE SEQUENCE</scope>
    <source>
        <strain evidence="2">TMED112-D2-2</strain>
    </source>
</reference>
<name>A0A9Q8TYT9_9GAMM</name>
<gene>
    <name evidence="2" type="ORF">M9B40_00725</name>
</gene>
<keyword evidence="1" id="KW-0472">Membrane</keyword>
<evidence type="ECO:0000313" key="3">
    <source>
        <dbReference type="Proteomes" id="UP001056381"/>
    </source>
</evidence>
<protein>
    <submittedName>
        <fullName evidence="2">Uncharacterized protein</fullName>
    </submittedName>
</protein>
<organism evidence="2 3">
    <name type="scientific">SAR86 cluster bacterium</name>
    <dbReference type="NCBI Taxonomy" id="2030880"/>
    <lineage>
        <taxon>Bacteria</taxon>
        <taxon>Pseudomonadati</taxon>
        <taxon>Pseudomonadota</taxon>
        <taxon>Gammaproteobacteria</taxon>
        <taxon>SAR86 cluster</taxon>
    </lineage>
</organism>
<accession>A0A9Q8TYT9</accession>
<feature type="transmembrane region" description="Helical" evidence="1">
    <location>
        <begin position="6"/>
        <end position="24"/>
    </location>
</feature>
<keyword evidence="1" id="KW-1133">Transmembrane helix</keyword>
<keyword evidence="3" id="KW-1185">Reference proteome</keyword>
<sequence>MIQYLIVGALGLISLTTMCLFLLVKEGTKGIKSKPYKTKSGIVHTAEKFRENHLV</sequence>
<dbReference type="Proteomes" id="UP001056381">
    <property type="component" value="Chromosome"/>
</dbReference>
<keyword evidence="1" id="KW-0812">Transmembrane</keyword>
<dbReference type="AlphaFoldDB" id="A0A9Q8TYT9"/>
<evidence type="ECO:0000313" key="2">
    <source>
        <dbReference type="EMBL" id="URQ63321.1"/>
    </source>
</evidence>